<dbReference type="AlphaFoldDB" id="A0AAD9J387"/>
<gene>
    <name evidence="2" type="ORF">LSH36_657g02014</name>
</gene>
<organism evidence="2 3">
    <name type="scientific">Paralvinella palmiformis</name>
    <dbReference type="NCBI Taxonomy" id="53620"/>
    <lineage>
        <taxon>Eukaryota</taxon>
        <taxon>Metazoa</taxon>
        <taxon>Spiralia</taxon>
        <taxon>Lophotrochozoa</taxon>
        <taxon>Annelida</taxon>
        <taxon>Polychaeta</taxon>
        <taxon>Sedentaria</taxon>
        <taxon>Canalipalpata</taxon>
        <taxon>Terebellida</taxon>
        <taxon>Terebelliformia</taxon>
        <taxon>Alvinellidae</taxon>
        <taxon>Paralvinella</taxon>
    </lineage>
</organism>
<evidence type="ECO:0000259" key="1">
    <source>
        <dbReference type="Pfam" id="PF06119"/>
    </source>
</evidence>
<dbReference type="Pfam" id="PF06119">
    <property type="entry name" value="NIDO"/>
    <property type="match status" value="1"/>
</dbReference>
<dbReference type="GO" id="GO:0007160">
    <property type="term" value="P:cell-matrix adhesion"/>
    <property type="evidence" value="ECO:0007669"/>
    <property type="project" value="InterPro"/>
</dbReference>
<dbReference type="EMBL" id="JAODUP010000657">
    <property type="protein sequence ID" value="KAK2145797.1"/>
    <property type="molecule type" value="Genomic_DNA"/>
</dbReference>
<keyword evidence="3" id="KW-1185">Reference proteome</keyword>
<dbReference type="Proteomes" id="UP001208570">
    <property type="component" value="Unassembled WGS sequence"/>
</dbReference>
<evidence type="ECO:0000313" key="3">
    <source>
        <dbReference type="Proteomes" id="UP001208570"/>
    </source>
</evidence>
<feature type="domain" description="NIDO" evidence="1">
    <location>
        <begin position="112"/>
        <end position="191"/>
    </location>
</feature>
<dbReference type="InterPro" id="IPR051495">
    <property type="entry name" value="Epithelial_Barrier/Signaling"/>
</dbReference>
<comment type="caution">
    <text evidence="2">The sequence shown here is derived from an EMBL/GenBank/DDBJ whole genome shotgun (WGS) entry which is preliminary data.</text>
</comment>
<name>A0AAD9J387_9ANNE</name>
<reference evidence="2" key="1">
    <citation type="journal article" date="2023" name="Mol. Biol. Evol.">
        <title>Third-Generation Sequencing Reveals the Adaptive Role of the Epigenome in Three Deep-Sea Polychaetes.</title>
        <authorList>
            <person name="Perez M."/>
            <person name="Aroh O."/>
            <person name="Sun Y."/>
            <person name="Lan Y."/>
            <person name="Juniper S.K."/>
            <person name="Young C.R."/>
            <person name="Angers B."/>
            <person name="Qian P.Y."/>
        </authorList>
    </citation>
    <scope>NUCLEOTIDE SEQUENCE</scope>
    <source>
        <strain evidence="2">P08H-3</strain>
    </source>
</reference>
<evidence type="ECO:0000313" key="2">
    <source>
        <dbReference type="EMBL" id="KAK2145797.1"/>
    </source>
</evidence>
<proteinExistence type="predicted"/>
<dbReference type="PANTHER" id="PTHR13802:SF59">
    <property type="entry name" value="SUSHI DOMAIN-CONTAINING PROTEIN 2"/>
    <property type="match status" value="1"/>
</dbReference>
<dbReference type="PANTHER" id="PTHR13802">
    <property type="entry name" value="MUCIN 4-RELATED"/>
    <property type="match status" value="1"/>
</dbReference>
<accession>A0AAD9J387</accession>
<dbReference type="InterPro" id="IPR003886">
    <property type="entry name" value="NIDO_dom"/>
</dbReference>
<protein>
    <recommendedName>
        <fullName evidence="1">NIDO domain-containing protein</fullName>
    </recommendedName>
</protein>
<sequence length="410" mass="46289">MTISGISRSHDIGHVDDPDLFSSLVSVAASTCSIYPLYPYGEDRGDALINEEDDVTAGRELNYTFNFFGHDCHQVFMDPYGTIAFRQPKIVSPTFRYLEIYISVFLTSAKTKILYRKGNTFQLVLASDGNKTIVIHNYGLIQFLMPAIYAQLFFSETPRQIYYPISSLPAMADISDYSNVDFPGRIVTRIDGSIVLSPLDSISCGSCTVDRNSGRVKSFDGANDLSAKKKNRKFLISKADEDGEVDQCQYKLSVVTDSDGLLDWVSFSVGVRSNKRKYKRNFTFGRHTADQVLIRGHQVKKRTITSFPYYEFISDDLQQLVVMVEERAGGWIVRSPCCPYKLTYNPVDESEQVHLYLSPYYGSRTIGMCQNYNNIVTDENQRCTNPPQNGTSTEIIDSCSCPKRDKTCMN</sequence>